<organism evidence="1 2">
    <name type="scientific">Gossypium arboreum</name>
    <name type="common">Tree cotton</name>
    <name type="synonym">Gossypium nanking</name>
    <dbReference type="NCBI Taxonomy" id="29729"/>
    <lineage>
        <taxon>Eukaryota</taxon>
        <taxon>Viridiplantae</taxon>
        <taxon>Streptophyta</taxon>
        <taxon>Embryophyta</taxon>
        <taxon>Tracheophyta</taxon>
        <taxon>Spermatophyta</taxon>
        <taxon>Magnoliopsida</taxon>
        <taxon>eudicotyledons</taxon>
        <taxon>Gunneridae</taxon>
        <taxon>Pentapetalae</taxon>
        <taxon>rosids</taxon>
        <taxon>malvids</taxon>
        <taxon>Malvales</taxon>
        <taxon>Malvaceae</taxon>
        <taxon>Malvoideae</taxon>
        <taxon>Gossypium</taxon>
    </lineage>
</organism>
<gene>
    <name evidence="1" type="ORF">F383_35789</name>
</gene>
<reference evidence="2" key="1">
    <citation type="submission" date="2014-09" db="EMBL/GenBank/DDBJ databases">
        <authorList>
            <person name="Mudge J."/>
            <person name="Ramaraj T."/>
            <person name="Lindquist I.E."/>
            <person name="Bharti A.K."/>
            <person name="Sundararajan A."/>
            <person name="Cameron C.T."/>
            <person name="Woodward J.E."/>
            <person name="May G.D."/>
            <person name="Brubaker C."/>
            <person name="Broadhvest J."/>
            <person name="Wilkins T.A."/>
        </authorList>
    </citation>
    <scope>NUCLEOTIDE SEQUENCE</scope>
    <source>
        <strain evidence="2">cv. AKA8401</strain>
    </source>
</reference>
<protein>
    <submittedName>
        <fullName evidence="1">Uncharacterized protein</fullName>
    </submittedName>
</protein>
<proteinExistence type="predicted"/>
<dbReference type="Proteomes" id="UP000032142">
    <property type="component" value="Unassembled WGS sequence"/>
</dbReference>
<dbReference type="AlphaFoldDB" id="A0A0B0NC70"/>
<sequence>MRGSRKCLHEMIALMT</sequence>
<name>A0A0B0NC70_GOSAR</name>
<evidence type="ECO:0000313" key="2">
    <source>
        <dbReference type="Proteomes" id="UP000032142"/>
    </source>
</evidence>
<accession>A0A0B0NC70</accession>
<evidence type="ECO:0000313" key="1">
    <source>
        <dbReference type="EMBL" id="KHG08661.1"/>
    </source>
</evidence>
<dbReference type="EMBL" id="JRRC01504733">
    <property type="protein sequence ID" value="KHG08661.1"/>
    <property type="molecule type" value="Genomic_DNA"/>
</dbReference>
<comment type="caution">
    <text evidence="1">The sequence shown here is derived from an EMBL/GenBank/DDBJ whole genome shotgun (WGS) entry which is preliminary data.</text>
</comment>
<keyword evidence="2" id="KW-1185">Reference proteome</keyword>